<evidence type="ECO:0000313" key="1">
    <source>
        <dbReference type="EMBL" id="MBO8484659.1"/>
    </source>
</evidence>
<sequence>MDLNRSEVSVTTQHLIDMRKEKDNWLQMSDFSDMGEFLCACSDLFPKERHPEYRYLGWEDIPDQLINREWLCPNFFDIRDALGALDSEDTEHFITWTGHYGYDITSDDPYMMVSHYLDLYGNAAAPPEDDPADMAEDELVYTGVSSYYLDIPRYRNEIFDDNYN</sequence>
<accession>A0A940IJI9</accession>
<comment type="caution">
    <text evidence="1">The sequence shown here is derived from an EMBL/GenBank/DDBJ whole genome shotgun (WGS) entry which is preliminary data.</text>
</comment>
<reference evidence="1" key="1">
    <citation type="submission" date="2020-10" db="EMBL/GenBank/DDBJ databases">
        <authorList>
            <person name="Gilroy R."/>
        </authorList>
    </citation>
    <scope>NUCLEOTIDE SEQUENCE</scope>
    <source>
        <strain evidence="1">G3-8215</strain>
    </source>
</reference>
<proteinExistence type="predicted"/>
<protein>
    <recommendedName>
        <fullName evidence="3">Antirestriction protein ArdA</fullName>
    </recommendedName>
</protein>
<evidence type="ECO:0000313" key="2">
    <source>
        <dbReference type="Proteomes" id="UP000725002"/>
    </source>
</evidence>
<dbReference type="Proteomes" id="UP000725002">
    <property type="component" value="Unassembled WGS sequence"/>
</dbReference>
<name>A0A940IJI9_9BACT</name>
<organism evidence="1 2">
    <name type="scientific">Candidatus Cryptobacteroides avicola</name>
    <dbReference type="NCBI Taxonomy" id="2840757"/>
    <lineage>
        <taxon>Bacteria</taxon>
        <taxon>Pseudomonadati</taxon>
        <taxon>Bacteroidota</taxon>
        <taxon>Bacteroidia</taxon>
        <taxon>Bacteroidales</taxon>
        <taxon>Candidatus Cryptobacteroides</taxon>
    </lineage>
</organism>
<dbReference type="AlphaFoldDB" id="A0A940IJI9"/>
<dbReference type="EMBL" id="JADILV010000081">
    <property type="protein sequence ID" value="MBO8484659.1"/>
    <property type="molecule type" value="Genomic_DNA"/>
</dbReference>
<gene>
    <name evidence="1" type="ORF">IAB75_11210</name>
</gene>
<evidence type="ECO:0008006" key="3">
    <source>
        <dbReference type="Google" id="ProtNLM"/>
    </source>
</evidence>
<reference evidence="1" key="2">
    <citation type="journal article" date="2021" name="PeerJ">
        <title>Extensive microbial diversity within the chicken gut microbiome revealed by metagenomics and culture.</title>
        <authorList>
            <person name="Gilroy R."/>
            <person name="Ravi A."/>
            <person name="Getino M."/>
            <person name="Pursley I."/>
            <person name="Horton D.L."/>
            <person name="Alikhan N.F."/>
            <person name="Baker D."/>
            <person name="Gharbi K."/>
            <person name="Hall N."/>
            <person name="Watson M."/>
            <person name="Adriaenssens E.M."/>
            <person name="Foster-Nyarko E."/>
            <person name="Jarju S."/>
            <person name="Secka A."/>
            <person name="Antonio M."/>
            <person name="Oren A."/>
            <person name="Chaudhuri R.R."/>
            <person name="La Ragione R."/>
            <person name="Hildebrand F."/>
            <person name="Pallen M.J."/>
        </authorList>
    </citation>
    <scope>NUCLEOTIDE SEQUENCE</scope>
    <source>
        <strain evidence="1">G3-8215</strain>
    </source>
</reference>